<dbReference type="GO" id="GO:0016567">
    <property type="term" value="P:protein ubiquitination"/>
    <property type="evidence" value="ECO:0007669"/>
    <property type="project" value="InterPro"/>
</dbReference>
<dbReference type="FunFam" id="3.30.40.10:FF:000230">
    <property type="entry name" value="RBR-type E3 ubiquitin transferase"/>
    <property type="match status" value="1"/>
</dbReference>
<evidence type="ECO:0000256" key="3">
    <source>
        <dbReference type="ARBA" id="ARBA00003976"/>
    </source>
</evidence>
<dbReference type="CDD" id="cd22584">
    <property type="entry name" value="Rcat_RBR_unk"/>
    <property type="match status" value="1"/>
</dbReference>
<comment type="function">
    <text evidence="3">Might act as an E3 ubiquitin-protein ligase, or as part of E3 complex, which accepts ubiquitin from specific E2 ubiquitin-conjugating enzymes and then transfers it to substrates.</text>
</comment>
<dbReference type="Pfam" id="PF01485">
    <property type="entry name" value="IBR"/>
    <property type="match status" value="2"/>
</dbReference>
<evidence type="ECO:0000256" key="4">
    <source>
        <dbReference type="ARBA" id="ARBA00005884"/>
    </source>
</evidence>
<dbReference type="InterPro" id="IPR001841">
    <property type="entry name" value="Znf_RING"/>
</dbReference>
<dbReference type="GO" id="GO:0008270">
    <property type="term" value="F:zinc ion binding"/>
    <property type="evidence" value="ECO:0007669"/>
    <property type="project" value="UniProtKB-KW"/>
</dbReference>
<dbReference type="Proteomes" id="UP001229421">
    <property type="component" value="Unassembled WGS sequence"/>
</dbReference>
<feature type="domain" description="RING-type" evidence="14">
    <location>
        <begin position="31"/>
        <end position="237"/>
    </location>
</feature>
<accession>A0AAD8JTI4</accession>
<evidence type="ECO:0000256" key="12">
    <source>
        <dbReference type="PROSITE-ProRule" id="PRU00175"/>
    </source>
</evidence>
<dbReference type="PROSITE" id="PS50089">
    <property type="entry name" value="ZF_RING_2"/>
    <property type="match status" value="1"/>
</dbReference>
<keyword evidence="6" id="KW-0808">Transferase</keyword>
<dbReference type="InterPro" id="IPR017907">
    <property type="entry name" value="Znf_RING_CS"/>
</dbReference>
<dbReference type="PANTHER" id="PTHR11685">
    <property type="entry name" value="RBR FAMILY RING FINGER AND IBR DOMAIN-CONTAINING"/>
    <property type="match status" value="1"/>
</dbReference>
<evidence type="ECO:0000313" key="15">
    <source>
        <dbReference type="EMBL" id="KAK1408402.1"/>
    </source>
</evidence>
<evidence type="ECO:0000259" key="13">
    <source>
        <dbReference type="PROSITE" id="PS50089"/>
    </source>
</evidence>
<dbReference type="InterPro" id="IPR027370">
    <property type="entry name" value="Znf-RING_euk"/>
</dbReference>
<evidence type="ECO:0000256" key="1">
    <source>
        <dbReference type="ARBA" id="ARBA00001798"/>
    </source>
</evidence>
<keyword evidence="10" id="KW-0833">Ubl conjugation pathway</keyword>
<evidence type="ECO:0000256" key="5">
    <source>
        <dbReference type="ARBA" id="ARBA00012251"/>
    </source>
</evidence>
<comment type="caution">
    <text evidence="15">The sequence shown here is derived from an EMBL/GenBank/DDBJ whole genome shotgun (WGS) entry which is preliminary data.</text>
</comment>
<dbReference type="Gene3D" id="3.30.40.10">
    <property type="entry name" value="Zinc/RING finger domain, C3HC4 (zinc finger)"/>
    <property type="match status" value="1"/>
</dbReference>
<dbReference type="PROSITE" id="PS51873">
    <property type="entry name" value="TRIAD"/>
    <property type="match status" value="1"/>
</dbReference>
<organism evidence="15 16">
    <name type="scientific">Tagetes erecta</name>
    <name type="common">African marigold</name>
    <dbReference type="NCBI Taxonomy" id="13708"/>
    <lineage>
        <taxon>Eukaryota</taxon>
        <taxon>Viridiplantae</taxon>
        <taxon>Streptophyta</taxon>
        <taxon>Embryophyta</taxon>
        <taxon>Tracheophyta</taxon>
        <taxon>Spermatophyta</taxon>
        <taxon>Magnoliopsida</taxon>
        <taxon>eudicotyledons</taxon>
        <taxon>Gunneridae</taxon>
        <taxon>Pentapetalae</taxon>
        <taxon>asterids</taxon>
        <taxon>campanulids</taxon>
        <taxon>Asterales</taxon>
        <taxon>Asteraceae</taxon>
        <taxon>Asteroideae</taxon>
        <taxon>Heliantheae alliance</taxon>
        <taxon>Tageteae</taxon>
        <taxon>Tagetes</taxon>
    </lineage>
</organism>
<evidence type="ECO:0000256" key="9">
    <source>
        <dbReference type="ARBA" id="ARBA00022771"/>
    </source>
</evidence>
<reference evidence="15" key="1">
    <citation type="journal article" date="2023" name="bioRxiv">
        <title>Improved chromosome-level genome assembly for marigold (Tagetes erecta).</title>
        <authorList>
            <person name="Jiang F."/>
            <person name="Yuan L."/>
            <person name="Wang S."/>
            <person name="Wang H."/>
            <person name="Xu D."/>
            <person name="Wang A."/>
            <person name="Fan W."/>
        </authorList>
    </citation>
    <scope>NUCLEOTIDE SEQUENCE</scope>
    <source>
        <strain evidence="15">WSJ</strain>
        <tissue evidence="15">Leaf</tissue>
    </source>
</reference>
<dbReference type="EMBL" id="JAUHHV010000011">
    <property type="protein sequence ID" value="KAK1408402.1"/>
    <property type="molecule type" value="Genomic_DNA"/>
</dbReference>
<evidence type="ECO:0000256" key="8">
    <source>
        <dbReference type="ARBA" id="ARBA00022737"/>
    </source>
</evidence>
<keyword evidence="11" id="KW-0862">Zinc</keyword>
<dbReference type="Gene3D" id="1.20.120.1750">
    <property type="match status" value="1"/>
</dbReference>
<comment type="catalytic activity">
    <reaction evidence="1">
        <text>[E2 ubiquitin-conjugating enzyme]-S-ubiquitinyl-L-cysteine + [acceptor protein]-L-lysine = [E2 ubiquitin-conjugating enzyme]-L-cysteine + [acceptor protein]-N(6)-ubiquitinyl-L-lysine.</text>
        <dbReference type="EC" id="2.3.2.31"/>
    </reaction>
</comment>
<dbReference type="InterPro" id="IPR031127">
    <property type="entry name" value="E3_UB_ligase_RBR"/>
</dbReference>
<feature type="domain" description="RING-type" evidence="13">
    <location>
        <begin position="35"/>
        <end position="81"/>
    </location>
</feature>
<dbReference type="Pfam" id="PF13445">
    <property type="entry name" value="zf-RING_UBOX"/>
    <property type="match status" value="1"/>
</dbReference>
<dbReference type="SMART" id="SM00647">
    <property type="entry name" value="IBR"/>
    <property type="match status" value="2"/>
</dbReference>
<dbReference type="InterPro" id="IPR044066">
    <property type="entry name" value="TRIAD_supradom"/>
</dbReference>
<evidence type="ECO:0000256" key="11">
    <source>
        <dbReference type="ARBA" id="ARBA00022833"/>
    </source>
</evidence>
<dbReference type="GO" id="GO:0061630">
    <property type="term" value="F:ubiquitin protein ligase activity"/>
    <property type="evidence" value="ECO:0007669"/>
    <property type="project" value="UniProtKB-EC"/>
</dbReference>
<keyword evidence="8" id="KW-0677">Repeat</keyword>
<evidence type="ECO:0000256" key="7">
    <source>
        <dbReference type="ARBA" id="ARBA00022723"/>
    </source>
</evidence>
<comment type="cofactor">
    <cofactor evidence="2">
        <name>Zn(2+)</name>
        <dbReference type="ChEBI" id="CHEBI:29105"/>
    </cofactor>
</comment>
<keyword evidence="7" id="KW-0479">Metal-binding</keyword>
<name>A0AAD8JTI4_TARER</name>
<evidence type="ECO:0000259" key="14">
    <source>
        <dbReference type="PROSITE" id="PS51873"/>
    </source>
</evidence>
<evidence type="ECO:0000256" key="2">
    <source>
        <dbReference type="ARBA" id="ARBA00001947"/>
    </source>
</evidence>
<evidence type="ECO:0000256" key="10">
    <source>
        <dbReference type="ARBA" id="ARBA00022786"/>
    </source>
</evidence>
<gene>
    <name evidence="15" type="ORF">QVD17_40141</name>
</gene>
<sequence length="240" mass="27677">MMCVMHAAQLQVEDALLATMLIASQPNNKQEKEECTICLEEHEHYQMLKLSSSCSHSFCSECITKHATTKIQGKNKSITCPGVNCKSTLDFNTLRQLIPKETLIKWDEFLCESMIPESHKLYCPFGKCSVLLVNNDTRKKITRVDCPACRRTFCAACRAPWHSELTCKEFGQKKQDDEAMAFARMKNWMRCPNCMFFVERVDGCKHIICRCKCSFCYKCGDEWDDNHDGGRRCQRKLILT</sequence>
<dbReference type="SMART" id="SM00184">
    <property type="entry name" value="RING"/>
    <property type="match status" value="1"/>
</dbReference>
<evidence type="ECO:0000313" key="16">
    <source>
        <dbReference type="Proteomes" id="UP001229421"/>
    </source>
</evidence>
<evidence type="ECO:0000256" key="6">
    <source>
        <dbReference type="ARBA" id="ARBA00022679"/>
    </source>
</evidence>
<dbReference type="PROSITE" id="PS00518">
    <property type="entry name" value="ZF_RING_1"/>
    <property type="match status" value="1"/>
</dbReference>
<proteinExistence type="inferred from homology"/>
<dbReference type="SUPFAM" id="SSF57850">
    <property type="entry name" value="RING/U-box"/>
    <property type="match status" value="3"/>
</dbReference>
<keyword evidence="16" id="KW-1185">Reference proteome</keyword>
<comment type="similarity">
    <text evidence="4">Belongs to the RBR family. Ariadne subfamily.</text>
</comment>
<dbReference type="InterPro" id="IPR002867">
    <property type="entry name" value="IBR_dom"/>
</dbReference>
<dbReference type="InterPro" id="IPR013083">
    <property type="entry name" value="Znf_RING/FYVE/PHD"/>
</dbReference>
<protein>
    <recommendedName>
        <fullName evidence="5">RBR-type E3 ubiquitin transferase</fullName>
        <ecNumber evidence="5">2.3.2.31</ecNumber>
    </recommendedName>
</protein>
<keyword evidence="9 12" id="KW-0863">Zinc-finger</keyword>
<dbReference type="AlphaFoldDB" id="A0AAD8JTI4"/>
<dbReference type="EC" id="2.3.2.31" evidence="5"/>